<organism evidence="2 3">
    <name type="scientific">Pseudonocardia sulfidoxydans NBRC 16205</name>
    <dbReference type="NCBI Taxonomy" id="1223511"/>
    <lineage>
        <taxon>Bacteria</taxon>
        <taxon>Bacillati</taxon>
        <taxon>Actinomycetota</taxon>
        <taxon>Actinomycetes</taxon>
        <taxon>Pseudonocardiales</taxon>
        <taxon>Pseudonocardiaceae</taxon>
        <taxon>Pseudonocardia</taxon>
    </lineage>
</organism>
<evidence type="ECO:0000256" key="1">
    <source>
        <dbReference type="SAM" id="MobiDB-lite"/>
    </source>
</evidence>
<sequence length="144" mass="14927">MTTPDDPRPETPTATPDSATPGSAEAGADTGADSGAEAAAPRRRGRPKGATSTARRTRLIELTLTVSGSADGEWQADLKRGTDWIARALPVTATAVVRAAAELHADLAAPIEEVVSAARTEREARVAALEAELEQARKALAEFA</sequence>
<proteinExistence type="predicted"/>
<evidence type="ECO:0008006" key="4">
    <source>
        <dbReference type="Google" id="ProtNLM"/>
    </source>
</evidence>
<dbReference type="RefSeq" id="WP_222596403.1">
    <property type="nucleotide sequence ID" value="NZ_BJVJ01000081.1"/>
</dbReference>
<dbReference type="AlphaFoldDB" id="A0A511DPU3"/>
<evidence type="ECO:0000313" key="3">
    <source>
        <dbReference type="Proteomes" id="UP000321685"/>
    </source>
</evidence>
<dbReference type="Proteomes" id="UP000321685">
    <property type="component" value="Unassembled WGS sequence"/>
</dbReference>
<name>A0A511DPU3_9PSEU</name>
<keyword evidence="3" id="KW-1185">Reference proteome</keyword>
<evidence type="ECO:0000313" key="2">
    <source>
        <dbReference type="EMBL" id="GEL26253.1"/>
    </source>
</evidence>
<dbReference type="Pfam" id="PF19844">
    <property type="entry name" value="DUF6319"/>
    <property type="match status" value="1"/>
</dbReference>
<comment type="caution">
    <text evidence="2">The sequence shown here is derived from an EMBL/GenBank/DDBJ whole genome shotgun (WGS) entry which is preliminary data.</text>
</comment>
<dbReference type="InterPro" id="IPR046282">
    <property type="entry name" value="DUF6319"/>
</dbReference>
<dbReference type="EMBL" id="BJVJ01000081">
    <property type="protein sequence ID" value="GEL26253.1"/>
    <property type="molecule type" value="Genomic_DNA"/>
</dbReference>
<feature type="region of interest" description="Disordered" evidence="1">
    <location>
        <begin position="1"/>
        <end position="56"/>
    </location>
</feature>
<protein>
    <recommendedName>
        <fullName evidence="4">Mucin</fullName>
    </recommendedName>
</protein>
<accession>A0A511DPU3</accession>
<reference evidence="2 3" key="1">
    <citation type="submission" date="2019-07" db="EMBL/GenBank/DDBJ databases">
        <title>Whole genome shotgun sequence of Pseudonocardia sulfidoxydans NBRC 16205.</title>
        <authorList>
            <person name="Hosoyama A."/>
            <person name="Uohara A."/>
            <person name="Ohji S."/>
            <person name="Ichikawa N."/>
        </authorList>
    </citation>
    <scope>NUCLEOTIDE SEQUENCE [LARGE SCALE GENOMIC DNA]</scope>
    <source>
        <strain evidence="2 3">NBRC 16205</strain>
    </source>
</reference>
<gene>
    <name evidence="2" type="ORF">PSU4_52070</name>
</gene>